<comment type="similarity">
    <text evidence="1">Belongs to the short-chain dehydrogenases/reductases (SDR) family.</text>
</comment>
<dbReference type="PRINTS" id="PR00081">
    <property type="entry name" value="GDHRDH"/>
</dbReference>
<protein>
    <submittedName>
        <fullName evidence="4">SDR family oxidoreductase</fullName>
        <ecNumber evidence="4">1.1.-.-</ecNumber>
    </submittedName>
</protein>
<dbReference type="InterPro" id="IPR020904">
    <property type="entry name" value="Sc_DH/Rdtase_CS"/>
</dbReference>
<evidence type="ECO:0000313" key="5">
    <source>
        <dbReference type="Proteomes" id="UP001595379"/>
    </source>
</evidence>
<evidence type="ECO:0000313" key="4">
    <source>
        <dbReference type="EMBL" id="MFC2925806.1"/>
    </source>
</evidence>
<feature type="compositionally biased region" description="Basic and acidic residues" evidence="2">
    <location>
        <begin position="282"/>
        <end position="302"/>
    </location>
</feature>
<evidence type="ECO:0000256" key="1">
    <source>
        <dbReference type="RuleBase" id="RU000363"/>
    </source>
</evidence>
<dbReference type="PANTHER" id="PTHR43313:SF1">
    <property type="entry name" value="3BETA-HYDROXYSTEROID DEHYDROGENASE DHS-16"/>
    <property type="match status" value="1"/>
</dbReference>
<dbReference type="SUPFAM" id="SSF51735">
    <property type="entry name" value="NAD(P)-binding Rossmann-fold domains"/>
    <property type="match status" value="1"/>
</dbReference>
<reference evidence="5" key="1">
    <citation type="journal article" date="2019" name="Int. J. Syst. Evol. Microbiol.">
        <title>The Global Catalogue of Microorganisms (GCM) 10K type strain sequencing project: providing services to taxonomists for standard genome sequencing and annotation.</title>
        <authorList>
            <consortium name="The Broad Institute Genomics Platform"/>
            <consortium name="The Broad Institute Genome Sequencing Center for Infectious Disease"/>
            <person name="Wu L."/>
            <person name="Ma J."/>
        </authorList>
    </citation>
    <scope>NUCLEOTIDE SEQUENCE [LARGE SCALE GENOMIC DNA]</scope>
    <source>
        <strain evidence="5">KCTC 52487</strain>
    </source>
</reference>
<evidence type="ECO:0000256" key="2">
    <source>
        <dbReference type="SAM" id="MobiDB-lite"/>
    </source>
</evidence>
<dbReference type="EMBL" id="JBHRSV010000009">
    <property type="protein sequence ID" value="MFC2925806.1"/>
    <property type="molecule type" value="Genomic_DNA"/>
</dbReference>
<dbReference type="GO" id="GO:0016491">
    <property type="term" value="F:oxidoreductase activity"/>
    <property type="evidence" value="ECO:0007669"/>
    <property type="project" value="UniProtKB-KW"/>
</dbReference>
<dbReference type="PRINTS" id="PR00080">
    <property type="entry name" value="SDRFAMILY"/>
</dbReference>
<dbReference type="Gene3D" id="3.40.50.720">
    <property type="entry name" value="NAD(P)-binding Rossmann-like Domain"/>
    <property type="match status" value="1"/>
</dbReference>
<organism evidence="4 5">
    <name type="scientific">Hyphobacterium vulgare</name>
    <dbReference type="NCBI Taxonomy" id="1736751"/>
    <lineage>
        <taxon>Bacteria</taxon>
        <taxon>Pseudomonadati</taxon>
        <taxon>Pseudomonadota</taxon>
        <taxon>Alphaproteobacteria</taxon>
        <taxon>Maricaulales</taxon>
        <taxon>Maricaulaceae</taxon>
        <taxon>Hyphobacterium</taxon>
    </lineage>
</organism>
<accession>A0ABV6ZWG8</accession>
<dbReference type="CDD" id="cd05374">
    <property type="entry name" value="17beta-HSD-like_SDR_c"/>
    <property type="match status" value="1"/>
</dbReference>
<proteinExistence type="inferred from homology"/>
<dbReference type="PROSITE" id="PS00061">
    <property type="entry name" value="ADH_SHORT"/>
    <property type="match status" value="1"/>
</dbReference>
<dbReference type="EC" id="1.1.-.-" evidence="4"/>
<gene>
    <name evidence="4" type="ORF">ACFOOR_06780</name>
</gene>
<keyword evidence="4" id="KW-0560">Oxidoreductase</keyword>
<name>A0ABV6ZWG8_9PROT</name>
<dbReference type="InterPro" id="IPR036291">
    <property type="entry name" value="NAD(P)-bd_dom_sf"/>
</dbReference>
<evidence type="ECO:0000259" key="3">
    <source>
        <dbReference type="SMART" id="SM00822"/>
    </source>
</evidence>
<dbReference type="Pfam" id="PF00106">
    <property type="entry name" value="adh_short"/>
    <property type="match status" value="1"/>
</dbReference>
<dbReference type="RefSeq" id="WP_343165738.1">
    <property type="nucleotide sequence ID" value="NZ_JBHRSV010000009.1"/>
</dbReference>
<sequence>MSQTAVVTGASTGIGHATAKVLTEKGFHVFAGVRKDEDAQRLKAELGDRVTPLKMDVTDAATLKAAADQVRAALGQSTLDGLVCNAGIAVAGPLLHIDIAEVDKQFDINVLGVLRTVQAFAPLLGAEDGRIGQPGRIVMMSSVAGKMGMPFVGPYAASKHALEGLTKSLRKELGLYGIGCVIIGPGAVATPIWDKADEIDVEQYAGTDYVPAMKRVMAWMQDRGPKGLPPEHIGRRVHDALTNSSPRLRYAEVPQRLTNWSIPRLLPEKVVDAQVMKQIGLRPEDRGEARTDGKPDKTPSDA</sequence>
<comment type="caution">
    <text evidence="4">The sequence shown here is derived from an EMBL/GenBank/DDBJ whole genome shotgun (WGS) entry which is preliminary data.</text>
</comment>
<keyword evidence="5" id="KW-1185">Reference proteome</keyword>
<dbReference type="InterPro" id="IPR057326">
    <property type="entry name" value="KR_dom"/>
</dbReference>
<dbReference type="InterPro" id="IPR002347">
    <property type="entry name" value="SDR_fam"/>
</dbReference>
<dbReference type="Proteomes" id="UP001595379">
    <property type="component" value="Unassembled WGS sequence"/>
</dbReference>
<dbReference type="SMART" id="SM00822">
    <property type="entry name" value="PKS_KR"/>
    <property type="match status" value="1"/>
</dbReference>
<dbReference type="PANTHER" id="PTHR43313">
    <property type="entry name" value="SHORT-CHAIN DEHYDROGENASE/REDUCTASE FAMILY 9C"/>
    <property type="match status" value="1"/>
</dbReference>
<feature type="region of interest" description="Disordered" evidence="2">
    <location>
        <begin position="278"/>
        <end position="302"/>
    </location>
</feature>
<feature type="domain" description="Ketoreductase" evidence="3">
    <location>
        <begin position="3"/>
        <end position="191"/>
    </location>
</feature>